<dbReference type="RefSeq" id="WP_141493047.1">
    <property type="nucleotide sequence ID" value="NZ_CP032485.1"/>
</dbReference>
<feature type="domain" description="GGDEF" evidence="4">
    <location>
        <begin position="251"/>
        <end position="385"/>
    </location>
</feature>
<evidence type="ECO:0000259" key="4">
    <source>
        <dbReference type="PROSITE" id="PS50887"/>
    </source>
</evidence>
<dbReference type="PANTHER" id="PTHR45138:SF9">
    <property type="entry name" value="DIGUANYLATE CYCLASE DGCM-RELATED"/>
    <property type="match status" value="1"/>
</dbReference>
<feature type="transmembrane region" description="Helical" evidence="3">
    <location>
        <begin position="66"/>
        <end position="87"/>
    </location>
</feature>
<evidence type="ECO:0000256" key="3">
    <source>
        <dbReference type="SAM" id="Phobius"/>
    </source>
</evidence>
<dbReference type="OrthoDB" id="9812260at2"/>
<dbReference type="AlphaFoldDB" id="A0A4Y6V739"/>
<dbReference type="InterPro" id="IPR050469">
    <property type="entry name" value="Diguanylate_Cyclase"/>
</dbReference>
<keyword evidence="3" id="KW-1133">Transmembrane helix</keyword>
<sequence>MLAKTVFPLLMNALIASMLAVSFFVITLLNPSARRVRWVALSYGIGVLEPAFLLATLFGADEHMMAVFSACAFLVGTGLMAPALAIVHGGPPMWRAFAAVVIPGVLFYAFIPSTPRSWTLHELIFQSFYAANMALCALATARNVPKSTMANALVIVFIISAIQFVAKPLIGGYTGTDGIEIHYLTSFYAVCSQASGGILLVAAGLLILLLVQQSLVQMNHTQARIDLLTNLPNRRSVTETFQRLTSGTNPPPLSIALVDLDHFKRINDRLGHESGDAVLCLVAEKLRATGPSASVTARIGGEEFVLLLPGCTGEPARLICESMRLSVAALSVPIPHSTSRMALSVSIGLTTVVKGEEMADALRRADHALYEAKQSGRNRCVAALEG</sequence>
<feature type="transmembrane region" description="Helical" evidence="3">
    <location>
        <begin position="148"/>
        <end position="166"/>
    </location>
</feature>
<keyword evidence="3" id="KW-0472">Membrane</keyword>
<dbReference type="InterPro" id="IPR043128">
    <property type="entry name" value="Rev_trsase/Diguanyl_cyclase"/>
</dbReference>
<accession>A0A4Y6V739</accession>
<evidence type="ECO:0000256" key="2">
    <source>
        <dbReference type="ARBA" id="ARBA00034247"/>
    </source>
</evidence>
<feature type="transmembrane region" description="Helical" evidence="3">
    <location>
        <begin position="41"/>
        <end position="60"/>
    </location>
</feature>
<dbReference type="SMART" id="SM00267">
    <property type="entry name" value="GGDEF"/>
    <property type="match status" value="1"/>
</dbReference>
<feature type="transmembrane region" description="Helical" evidence="3">
    <location>
        <begin position="186"/>
        <end position="211"/>
    </location>
</feature>
<proteinExistence type="predicted"/>
<dbReference type="GO" id="GO:0005886">
    <property type="term" value="C:plasma membrane"/>
    <property type="evidence" value="ECO:0007669"/>
    <property type="project" value="TreeGrafter"/>
</dbReference>
<reference evidence="5 6" key="1">
    <citation type="submission" date="2018-09" db="EMBL/GenBank/DDBJ databases">
        <title>The complete genome sequence of Neokomagataea tanensis NBRC 106556(T).</title>
        <authorList>
            <person name="Chua K.-O."/>
            <person name="See-Too W.-S."/>
            <person name="Hong K.-W."/>
            <person name="Yin W.-F."/>
            <person name="Chan K.-G."/>
        </authorList>
    </citation>
    <scope>NUCLEOTIDE SEQUENCE [LARGE SCALE GENOMIC DNA]</scope>
    <source>
        <strain evidence="6">AH13 \ NBRC 106556</strain>
    </source>
</reference>
<comment type="catalytic activity">
    <reaction evidence="2">
        <text>2 GTP = 3',3'-c-di-GMP + 2 diphosphate</text>
        <dbReference type="Rhea" id="RHEA:24898"/>
        <dbReference type="ChEBI" id="CHEBI:33019"/>
        <dbReference type="ChEBI" id="CHEBI:37565"/>
        <dbReference type="ChEBI" id="CHEBI:58805"/>
        <dbReference type="EC" id="2.7.7.65"/>
    </reaction>
</comment>
<feature type="transmembrane region" description="Helical" evidence="3">
    <location>
        <begin position="94"/>
        <end position="111"/>
    </location>
</feature>
<dbReference type="PROSITE" id="PS50887">
    <property type="entry name" value="GGDEF"/>
    <property type="match status" value="1"/>
</dbReference>
<feature type="transmembrane region" description="Helical" evidence="3">
    <location>
        <begin position="6"/>
        <end position="29"/>
    </location>
</feature>
<dbReference type="CDD" id="cd01949">
    <property type="entry name" value="GGDEF"/>
    <property type="match status" value="1"/>
</dbReference>
<evidence type="ECO:0000256" key="1">
    <source>
        <dbReference type="ARBA" id="ARBA00012528"/>
    </source>
</evidence>
<name>A0A4Y6V739_9PROT</name>
<dbReference type="InterPro" id="IPR029787">
    <property type="entry name" value="Nucleotide_cyclase"/>
</dbReference>
<dbReference type="Pfam" id="PF00990">
    <property type="entry name" value="GGDEF"/>
    <property type="match status" value="1"/>
</dbReference>
<dbReference type="Proteomes" id="UP000317214">
    <property type="component" value="Chromosome"/>
</dbReference>
<dbReference type="GO" id="GO:1902201">
    <property type="term" value="P:negative regulation of bacterial-type flagellum-dependent cell motility"/>
    <property type="evidence" value="ECO:0007669"/>
    <property type="project" value="TreeGrafter"/>
</dbReference>
<evidence type="ECO:0000313" key="6">
    <source>
        <dbReference type="Proteomes" id="UP000317214"/>
    </source>
</evidence>
<keyword evidence="3" id="KW-0812">Transmembrane</keyword>
<evidence type="ECO:0000313" key="5">
    <source>
        <dbReference type="EMBL" id="QDH25194.1"/>
    </source>
</evidence>
<dbReference type="NCBIfam" id="TIGR00254">
    <property type="entry name" value="GGDEF"/>
    <property type="match status" value="1"/>
</dbReference>
<organism evidence="5 6">
    <name type="scientific">Neokomagataea tanensis</name>
    <dbReference type="NCBI Taxonomy" id="661191"/>
    <lineage>
        <taxon>Bacteria</taxon>
        <taxon>Pseudomonadati</taxon>
        <taxon>Pseudomonadota</taxon>
        <taxon>Alphaproteobacteria</taxon>
        <taxon>Acetobacterales</taxon>
        <taxon>Acetobacteraceae</taxon>
        <taxon>Neokomagataea</taxon>
    </lineage>
</organism>
<protein>
    <recommendedName>
        <fullName evidence="1">diguanylate cyclase</fullName>
        <ecNumber evidence="1">2.7.7.65</ecNumber>
    </recommendedName>
</protein>
<dbReference type="InterPro" id="IPR000160">
    <property type="entry name" value="GGDEF_dom"/>
</dbReference>
<dbReference type="Gene3D" id="3.30.70.270">
    <property type="match status" value="1"/>
</dbReference>
<dbReference type="GO" id="GO:0052621">
    <property type="term" value="F:diguanylate cyclase activity"/>
    <property type="evidence" value="ECO:0007669"/>
    <property type="project" value="UniProtKB-EC"/>
</dbReference>
<dbReference type="KEGG" id="ntn:D5366_08210"/>
<dbReference type="EMBL" id="CP032485">
    <property type="protein sequence ID" value="QDH25194.1"/>
    <property type="molecule type" value="Genomic_DNA"/>
</dbReference>
<dbReference type="GO" id="GO:0043709">
    <property type="term" value="P:cell adhesion involved in single-species biofilm formation"/>
    <property type="evidence" value="ECO:0007669"/>
    <property type="project" value="TreeGrafter"/>
</dbReference>
<keyword evidence="6" id="KW-1185">Reference proteome</keyword>
<dbReference type="FunFam" id="3.30.70.270:FF:000001">
    <property type="entry name" value="Diguanylate cyclase domain protein"/>
    <property type="match status" value="1"/>
</dbReference>
<dbReference type="SUPFAM" id="SSF55073">
    <property type="entry name" value="Nucleotide cyclase"/>
    <property type="match status" value="1"/>
</dbReference>
<gene>
    <name evidence="5" type="ORF">D5366_08210</name>
</gene>
<feature type="transmembrane region" description="Helical" evidence="3">
    <location>
        <begin position="123"/>
        <end position="141"/>
    </location>
</feature>
<dbReference type="EC" id="2.7.7.65" evidence="1"/>
<dbReference type="PANTHER" id="PTHR45138">
    <property type="entry name" value="REGULATORY COMPONENTS OF SENSORY TRANSDUCTION SYSTEM"/>
    <property type="match status" value="1"/>
</dbReference>